<feature type="domain" description="Glycosyltransferase 2-like" evidence="3">
    <location>
        <begin position="7"/>
        <end position="133"/>
    </location>
</feature>
<dbReference type="RefSeq" id="WP_039316755.1">
    <property type="nucleotide sequence ID" value="NZ_JBBBQA010000010.1"/>
</dbReference>
<name>A0A0M2EXN7_9GAMM</name>
<keyword evidence="2 4" id="KW-0808">Transferase</keyword>
<gene>
    <name evidence="4" type="ORF">KU74_16855</name>
</gene>
<reference evidence="4 5" key="1">
    <citation type="submission" date="2014-08" db="EMBL/GenBank/DDBJ databases">
        <title>Genome sequences of NCPPB Pectobacterium isolates.</title>
        <authorList>
            <person name="Glover R.H."/>
            <person name="Sapp M."/>
            <person name="Elphinstone J."/>
        </authorList>
    </citation>
    <scope>NUCLEOTIDE SEQUENCE [LARGE SCALE GENOMIC DNA]</scope>
    <source>
        <strain evidence="4 5">LMG 21372</strain>
    </source>
</reference>
<dbReference type="CDD" id="cd00761">
    <property type="entry name" value="Glyco_tranf_GTA_type"/>
    <property type="match status" value="1"/>
</dbReference>
<evidence type="ECO:0000313" key="4">
    <source>
        <dbReference type="EMBL" id="KGA32817.1"/>
    </source>
</evidence>
<evidence type="ECO:0000313" key="5">
    <source>
        <dbReference type="Proteomes" id="UP000029435"/>
    </source>
</evidence>
<dbReference type="Proteomes" id="UP000029435">
    <property type="component" value="Unassembled WGS sequence"/>
</dbReference>
<dbReference type="OrthoDB" id="6813549at2"/>
<proteinExistence type="predicted"/>
<dbReference type="PANTHER" id="PTHR22916:SF51">
    <property type="entry name" value="GLYCOSYLTRANSFERASE EPSH-RELATED"/>
    <property type="match status" value="1"/>
</dbReference>
<dbReference type="InterPro" id="IPR029044">
    <property type="entry name" value="Nucleotide-diphossugar_trans"/>
</dbReference>
<evidence type="ECO:0000256" key="2">
    <source>
        <dbReference type="ARBA" id="ARBA00022679"/>
    </source>
</evidence>
<keyword evidence="1" id="KW-0328">Glycosyltransferase</keyword>
<dbReference type="InterPro" id="IPR001173">
    <property type="entry name" value="Glyco_trans_2-like"/>
</dbReference>
<dbReference type="Pfam" id="PF00535">
    <property type="entry name" value="Glycos_transf_2"/>
    <property type="match status" value="1"/>
</dbReference>
<evidence type="ECO:0000256" key="1">
    <source>
        <dbReference type="ARBA" id="ARBA00022676"/>
    </source>
</evidence>
<dbReference type="PANTHER" id="PTHR22916">
    <property type="entry name" value="GLYCOSYLTRANSFERASE"/>
    <property type="match status" value="1"/>
</dbReference>
<dbReference type="GO" id="GO:0016758">
    <property type="term" value="F:hexosyltransferase activity"/>
    <property type="evidence" value="ECO:0007669"/>
    <property type="project" value="UniProtKB-ARBA"/>
</dbReference>
<organism evidence="4 5">
    <name type="scientific">Pectobacterium brasiliense</name>
    <dbReference type="NCBI Taxonomy" id="180957"/>
    <lineage>
        <taxon>Bacteria</taxon>
        <taxon>Pseudomonadati</taxon>
        <taxon>Pseudomonadota</taxon>
        <taxon>Gammaproteobacteria</taxon>
        <taxon>Enterobacterales</taxon>
        <taxon>Pectobacteriaceae</taxon>
        <taxon>Pectobacterium</taxon>
    </lineage>
</organism>
<dbReference type="AlphaFoldDB" id="A0A0M2EXN7"/>
<dbReference type="EMBL" id="JQOD01000004">
    <property type="protein sequence ID" value="KGA32817.1"/>
    <property type="molecule type" value="Genomic_DNA"/>
</dbReference>
<protein>
    <submittedName>
        <fullName evidence="4">Glycosyl transferase</fullName>
    </submittedName>
</protein>
<evidence type="ECO:0000259" key="3">
    <source>
        <dbReference type="Pfam" id="PF00535"/>
    </source>
</evidence>
<sequence>MSRVDISVIVPIYNCEEFIEPLFSSLLAQDNVSFEIIAVNDGSTDGSLVKLNEIGKSATNLIVVSQENKGLSEARNTGIRHANGEWIAFVDGDDWLEKDTLSTWLEKAKEQRLDLLIGNGFKFNENPEQDVKEPIQTKQPWGEVISGDEWIIRGVKHNEWCHFAWLQLIRRNIISLNNLSFIPDMMHEDILWTANLALVTKRVGFCEKMSYGYRVGNTHSITKSSSVEKIARRANSYIDIMQGLISLATQNKDNVILNKALIRHANRESRHLFGLLRKKISSPVIRQQLAEKFISMGIGRNLFKGMTSFNDFWYALRFYFTVYQYSKKK</sequence>
<accession>A0A0M2EXN7</accession>
<comment type="caution">
    <text evidence="4">The sequence shown here is derived from an EMBL/GenBank/DDBJ whole genome shotgun (WGS) entry which is preliminary data.</text>
</comment>
<dbReference type="Gene3D" id="3.90.550.10">
    <property type="entry name" value="Spore Coat Polysaccharide Biosynthesis Protein SpsA, Chain A"/>
    <property type="match status" value="1"/>
</dbReference>
<dbReference type="SUPFAM" id="SSF53448">
    <property type="entry name" value="Nucleotide-diphospho-sugar transferases"/>
    <property type="match status" value="1"/>
</dbReference>